<reference evidence="4 5" key="1">
    <citation type="submission" date="2020-03" db="EMBL/GenBank/DDBJ databases">
        <title>Genome mining reveals the biosynthetic pathways of PHA and ectoines of the halophilic strain Salinivibrio costicola M318 isolated from fermented shrimp paste.</title>
        <authorList>
            <person name="Doan T.V."/>
            <person name="Tran L.T."/>
            <person name="Trieu T.A."/>
            <person name="Nguyen Q.V."/>
            <person name="Quach T.N."/>
            <person name="Phi T.Q."/>
            <person name="Kumar S."/>
        </authorList>
    </citation>
    <scope>NUCLEOTIDE SEQUENCE [LARGE SCALE GENOMIC DNA]</scope>
    <source>
        <strain evidence="4 5">M318</strain>
    </source>
</reference>
<dbReference type="InterPro" id="IPR007310">
    <property type="entry name" value="Aerobactin_biosyn_IucA/IucC_N"/>
</dbReference>
<proteinExistence type="predicted"/>
<accession>A0ABX6K8D0</accession>
<organism evidence="4 5">
    <name type="scientific">Salinivibrio costicola</name>
    <name type="common">Vibrio costicola</name>
    <dbReference type="NCBI Taxonomy" id="51367"/>
    <lineage>
        <taxon>Bacteria</taxon>
        <taxon>Pseudomonadati</taxon>
        <taxon>Pseudomonadota</taxon>
        <taxon>Gammaproteobacteria</taxon>
        <taxon>Vibrionales</taxon>
        <taxon>Vibrionaceae</taxon>
        <taxon>Salinivibrio</taxon>
    </lineage>
</organism>
<evidence type="ECO:0000256" key="1">
    <source>
        <dbReference type="ARBA" id="ARBA00004924"/>
    </source>
</evidence>
<gene>
    <name evidence="4" type="ORF">HBA18_15420</name>
</gene>
<comment type="pathway">
    <text evidence="1">Siderophore biosynthesis.</text>
</comment>
<dbReference type="EMBL" id="CP050267">
    <property type="protein sequence ID" value="QIR07783.1"/>
    <property type="molecule type" value="Genomic_DNA"/>
</dbReference>
<evidence type="ECO:0000259" key="2">
    <source>
        <dbReference type="Pfam" id="PF04183"/>
    </source>
</evidence>
<dbReference type="Gene3D" id="1.10.510.40">
    <property type="match status" value="1"/>
</dbReference>
<feature type="domain" description="Aerobactin siderophore biosynthesis IucA/IucC-like C-terminal" evidence="3">
    <location>
        <begin position="393"/>
        <end position="550"/>
    </location>
</feature>
<evidence type="ECO:0000313" key="5">
    <source>
        <dbReference type="Proteomes" id="UP000501408"/>
    </source>
</evidence>
<evidence type="ECO:0000259" key="3">
    <source>
        <dbReference type="Pfam" id="PF06276"/>
    </source>
</evidence>
<dbReference type="Pfam" id="PF06276">
    <property type="entry name" value="FhuF"/>
    <property type="match status" value="1"/>
</dbReference>
<dbReference type="PANTHER" id="PTHR34384:SF6">
    <property type="entry name" value="STAPHYLOFERRIN B SYNTHASE"/>
    <property type="match status" value="1"/>
</dbReference>
<dbReference type="Gene3D" id="6.10.250.3370">
    <property type="match status" value="1"/>
</dbReference>
<evidence type="ECO:0000313" key="4">
    <source>
        <dbReference type="EMBL" id="QIR07783.1"/>
    </source>
</evidence>
<keyword evidence="5" id="KW-1185">Reference proteome</keyword>
<dbReference type="Gene3D" id="3.30.310.280">
    <property type="match status" value="1"/>
</dbReference>
<name>A0ABX6K8D0_SALCS</name>
<sequence>MQGNYWQAANQKLLAKAISELHFENAITVDHLEGCQFRLTLPDTEWRFTGTMSIWGMVMVDSGSVSRGDNQHPELIALVMDLQPVIDMAPLHLGGFIEEYQETLIAEQQHLAMLSTLPADKLVTLSETDRQPYLDAHPKALANKGRLGWGQQDSQQYAPEYGNTFALHYLAVHRACARYGFGDGFEQASLLSETLSPAAYEALITRLAVDKRDDYLIMAVHPWQMQRYIYSQYASLLASGDIIDLGTSEEQWRPQQSIRTLSRADEHGKYDVKTALTILNTSCYRGVPGSFIAHGPVLSKWLSTCVREDALLSRLGMHVQQEVAGVYCPQPYQAQIDSCYKYHEMLGCVWRERAESLLPSHQRPMSMATLMQAGGDGVSCVEALIARTVLTPSEWLQRLFDHVVVPLYHLLCQYGIGLVAHGQNITVVLEDDIPVGCMIKDFHGDLRFVDQPFPELDSLDKRVRAAIKHLPPHYLVHDLYTGHFVTTLRFISPWFVSLGISEAEFYRQLGDTLRRYQQAHPQLNERFRLFDVLSETKEKICINRVRFNIGYDDSNERPVPMFGEAIRNPLAEA</sequence>
<dbReference type="Proteomes" id="UP000501408">
    <property type="component" value="Chromosome 2"/>
</dbReference>
<dbReference type="Pfam" id="PF04183">
    <property type="entry name" value="IucA_IucC"/>
    <property type="match status" value="1"/>
</dbReference>
<dbReference type="PANTHER" id="PTHR34384">
    <property type="entry name" value="L-2,3-DIAMINOPROPANOATE--CITRATE LIGASE"/>
    <property type="match status" value="1"/>
</dbReference>
<feature type="domain" description="Aerobactin siderophore biosynthesis IucA/IucC N-terminal" evidence="2">
    <location>
        <begin position="134"/>
        <end position="372"/>
    </location>
</feature>
<dbReference type="RefSeq" id="WP_167315300.1">
    <property type="nucleotide sequence ID" value="NZ_CP050267.1"/>
</dbReference>
<protein>
    <submittedName>
        <fullName evidence="4">IucA/IucC family protein</fullName>
    </submittedName>
</protein>
<dbReference type="InterPro" id="IPR022770">
    <property type="entry name" value="IucA/IucC-like_C"/>
</dbReference>
<dbReference type="InterPro" id="IPR037455">
    <property type="entry name" value="LucA/IucC-like"/>
</dbReference>